<dbReference type="PANTHER" id="PTHR46148">
    <property type="entry name" value="CHROMO DOMAIN-CONTAINING PROTEIN"/>
    <property type="match status" value="1"/>
</dbReference>
<dbReference type="AlphaFoldDB" id="A0A5B6WFC8"/>
<sequence length="81" mass="9693">MVKNVELSPKFIRLYKIHKRVGLVTYQLEFPPELDQIMVRSDLSFEEETIQILDREVKVLRRKHILFVKILSWNHGTEEAT</sequence>
<organism evidence="2 3">
    <name type="scientific">Gossypium australe</name>
    <dbReference type="NCBI Taxonomy" id="47621"/>
    <lineage>
        <taxon>Eukaryota</taxon>
        <taxon>Viridiplantae</taxon>
        <taxon>Streptophyta</taxon>
        <taxon>Embryophyta</taxon>
        <taxon>Tracheophyta</taxon>
        <taxon>Spermatophyta</taxon>
        <taxon>Magnoliopsida</taxon>
        <taxon>eudicotyledons</taxon>
        <taxon>Gunneridae</taxon>
        <taxon>Pentapetalae</taxon>
        <taxon>rosids</taxon>
        <taxon>malvids</taxon>
        <taxon>Malvales</taxon>
        <taxon>Malvaceae</taxon>
        <taxon>Malvoideae</taxon>
        <taxon>Gossypium</taxon>
    </lineage>
</organism>
<keyword evidence="3" id="KW-1185">Reference proteome</keyword>
<protein>
    <submittedName>
        <fullName evidence="2">Chromo domain-containing protein</fullName>
    </submittedName>
</protein>
<dbReference type="PANTHER" id="PTHR46148:SF44">
    <property type="entry name" value="GAG-POL POLYPROTEIN"/>
    <property type="match status" value="1"/>
</dbReference>
<evidence type="ECO:0000313" key="2">
    <source>
        <dbReference type="EMBL" id="KAA3479492.1"/>
    </source>
</evidence>
<comment type="caution">
    <text evidence="2">The sequence shown here is derived from an EMBL/GenBank/DDBJ whole genome shotgun (WGS) entry which is preliminary data.</text>
</comment>
<evidence type="ECO:0000259" key="1">
    <source>
        <dbReference type="Pfam" id="PF24626"/>
    </source>
</evidence>
<accession>A0A5B6WFC8</accession>
<proteinExistence type="predicted"/>
<name>A0A5B6WFC8_9ROSI</name>
<feature type="domain" description="Tf2-1-like SH3-like" evidence="1">
    <location>
        <begin position="4"/>
        <end position="38"/>
    </location>
</feature>
<dbReference type="EMBL" id="SMMG02000003">
    <property type="protein sequence ID" value="KAA3479492.1"/>
    <property type="molecule type" value="Genomic_DNA"/>
</dbReference>
<dbReference type="Pfam" id="PF24626">
    <property type="entry name" value="SH3_Tf2-1"/>
    <property type="match status" value="1"/>
</dbReference>
<evidence type="ECO:0000313" key="3">
    <source>
        <dbReference type="Proteomes" id="UP000325315"/>
    </source>
</evidence>
<gene>
    <name evidence="2" type="ORF">EPI10_019996</name>
</gene>
<dbReference type="Proteomes" id="UP000325315">
    <property type="component" value="Unassembled WGS sequence"/>
</dbReference>
<dbReference type="InterPro" id="IPR056924">
    <property type="entry name" value="SH3_Tf2-1"/>
</dbReference>
<reference evidence="3" key="1">
    <citation type="journal article" date="2019" name="Plant Biotechnol. J.">
        <title>Genome sequencing of the Australian wild diploid species Gossypium australe highlights disease resistance and delayed gland morphogenesis.</title>
        <authorList>
            <person name="Cai Y."/>
            <person name="Cai X."/>
            <person name="Wang Q."/>
            <person name="Wang P."/>
            <person name="Zhang Y."/>
            <person name="Cai C."/>
            <person name="Xu Y."/>
            <person name="Wang K."/>
            <person name="Zhou Z."/>
            <person name="Wang C."/>
            <person name="Geng S."/>
            <person name="Li B."/>
            <person name="Dong Q."/>
            <person name="Hou Y."/>
            <person name="Wang H."/>
            <person name="Ai P."/>
            <person name="Liu Z."/>
            <person name="Yi F."/>
            <person name="Sun M."/>
            <person name="An G."/>
            <person name="Cheng J."/>
            <person name="Zhang Y."/>
            <person name="Shi Q."/>
            <person name="Xie Y."/>
            <person name="Shi X."/>
            <person name="Chang Y."/>
            <person name="Huang F."/>
            <person name="Chen Y."/>
            <person name="Hong S."/>
            <person name="Mi L."/>
            <person name="Sun Q."/>
            <person name="Zhang L."/>
            <person name="Zhou B."/>
            <person name="Peng R."/>
            <person name="Zhang X."/>
            <person name="Liu F."/>
        </authorList>
    </citation>
    <scope>NUCLEOTIDE SEQUENCE [LARGE SCALE GENOMIC DNA]</scope>
    <source>
        <strain evidence="3">cv. PA1801</strain>
    </source>
</reference>